<dbReference type="Gene3D" id="3.40.50.300">
    <property type="entry name" value="P-loop containing nucleotide triphosphate hydrolases"/>
    <property type="match status" value="1"/>
</dbReference>
<dbReference type="RefSeq" id="WP_006676098.1">
    <property type="nucleotide sequence ID" value="NZ_AHKH01000015.1"/>
</dbReference>
<dbReference type="PANTHER" id="PTHR42939">
    <property type="entry name" value="ABC TRANSPORTER ATP-BINDING PROTEIN ALBC-RELATED"/>
    <property type="match status" value="1"/>
</dbReference>
<dbReference type="CDD" id="cd03230">
    <property type="entry name" value="ABC_DR_subfamily_A"/>
    <property type="match status" value="1"/>
</dbReference>
<keyword evidence="6" id="KW-1185">Reference proteome</keyword>
<keyword evidence="2" id="KW-0547">Nucleotide-binding</keyword>
<evidence type="ECO:0000259" key="4">
    <source>
        <dbReference type="PROSITE" id="PS50893"/>
    </source>
</evidence>
<dbReference type="EMBL" id="AHKH01000015">
    <property type="protein sequence ID" value="EHQ62815.1"/>
    <property type="molecule type" value="Genomic_DNA"/>
</dbReference>
<gene>
    <name evidence="5" type="ORF">PDENDC454_07935</name>
</gene>
<dbReference type="GO" id="GO:0005524">
    <property type="term" value="F:ATP binding"/>
    <property type="evidence" value="ECO:0007669"/>
    <property type="project" value="UniProtKB-KW"/>
</dbReference>
<dbReference type="InterPro" id="IPR003439">
    <property type="entry name" value="ABC_transporter-like_ATP-bd"/>
</dbReference>
<evidence type="ECO:0000256" key="2">
    <source>
        <dbReference type="ARBA" id="ARBA00022741"/>
    </source>
</evidence>
<dbReference type="SMART" id="SM00382">
    <property type="entry name" value="AAA"/>
    <property type="match status" value="1"/>
</dbReference>
<evidence type="ECO:0000313" key="6">
    <source>
        <dbReference type="Proteomes" id="UP000003900"/>
    </source>
</evidence>
<protein>
    <submittedName>
        <fullName evidence="5">ABC transporter ATP-binding protein</fullName>
    </submittedName>
</protein>
<dbReference type="PROSITE" id="PS00211">
    <property type="entry name" value="ABC_TRANSPORTER_1"/>
    <property type="match status" value="1"/>
</dbReference>
<name>H3SDM6_9BACL</name>
<dbReference type="PANTHER" id="PTHR42939:SF3">
    <property type="entry name" value="ABC TRANSPORTER ATP-BINDING COMPONENT"/>
    <property type="match status" value="1"/>
</dbReference>
<dbReference type="GO" id="GO:0016887">
    <property type="term" value="F:ATP hydrolysis activity"/>
    <property type="evidence" value="ECO:0007669"/>
    <property type="project" value="InterPro"/>
</dbReference>
<dbReference type="Proteomes" id="UP000003900">
    <property type="component" value="Unassembled WGS sequence"/>
</dbReference>
<dbReference type="InterPro" id="IPR051782">
    <property type="entry name" value="ABC_Transporter_VariousFunc"/>
</dbReference>
<dbReference type="InterPro" id="IPR027417">
    <property type="entry name" value="P-loop_NTPase"/>
</dbReference>
<dbReference type="InterPro" id="IPR017871">
    <property type="entry name" value="ABC_transporter-like_CS"/>
</dbReference>
<keyword evidence="1" id="KW-0813">Transport</keyword>
<dbReference type="PATRIC" id="fig|1131935.3.peg.1618"/>
<keyword evidence="3 5" id="KW-0067">ATP-binding</keyword>
<dbReference type="STRING" id="1131935.PDENDC454_07935"/>
<organism evidence="5 6">
    <name type="scientific">Paenibacillus dendritiformis C454</name>
    <dbReference type="NCBI Taxonomy" id="1131935"/>
    <lineage>
        <taxon>Bacteria</taxon>
        <taxon>Bacillati</taxon>
        <taxon>Bacillota</taxon>
        <taxon>Bacilli</taxon>
        <taxon>Bacillales</taxon>
        <taxon>Paenibacillaceae</taxon>
        <taxon>Paenibacillus</taxon>
    </lineage>
</organism>
<feature type="domain" description="ABC transporter" evidence="4">
    <location>
        <begin position="4"/>
        <end position="229"/>
    </location>
</feature>
<evidence type="ECO:0000256" key="3">
    <source>
        <dbReference type="ARBA" id="ARBA00022840"/>
    </source>
</evidence>
<dbReference type="PROSITE" id="PS50893">
    <property type="entry name" value="ABC_TRANSPORTER_2"/>
    <property type="match status" value="1"/>
</dbReference>
<accession>H3SDM6</accession>
<dbReference type="OrthoDB" id="9804819at2"/>
<sequence>MNAIELRNLTKTYSQFTVDNISLDVKQGYITGLIGPNGVGKSTLIKMMLGIIRPDSGSIKILGTDMPKQEVDIKQRIGIVSDDCFYYEHLTIRDTKKMIAPFYKKWNEKKFNSYLEQFELSPKKKIEQLSKGMKVKFSLAVALSHEAELLIMDEPTSGLDPVFRREMLDLLADMMQDERNSIIFSTHITTDLDRIADYIAFINRGKLVFNEAKDEVLERYAIVKGDSELLDSDIRNKFVGIRETAVGFEGLVDNRQEAEQLFGNYAVFDTPSLEDIMYFTAKGGRKGGRIYA</sequence>
<reference evidence="5 6" key="1">
    <citation type="journal article" date="2012" name="J. Bacteriol.">
        <title>Genome Sequence of the Pattern-Forming Social Bacterium Paenibacillus dendritiformis C454 Chiral Morphotype.</title>
        <authorList>
            <person name="Sirota-Madi A."/>
            <person name="Olender T."/>
            <person name="Helman Y."/>
            <person name="Brainis I."/>
            <person name="Finkelshtein A."/>
            <person name="Roth D."/>
            <person name="Hagai E."/>
            <person name="Leshkowitz D."/>
            <person name="Brodsky L."/>
            <person name="Galatenko V."/>
            <person name="Nikolaev V."/>
            <person name="Gutnick D.L."/>
            <person name="Lancet D."/>
            <person name="Ben-Jacob E."/>
        </authorList>
    </citation>
    <scope>NUCLEOTIDE SEQUENCE [LARGE SCALE GENOMIC DNA]</scope>
    <source>
        <strain evidence="5 6">C454</strain>
    </source>
</reference>
<evidence type="ECO:0000313" key="5">
    <source>
        <dbReference type="EMBL" id="EHQ62815.1"/>
    </source>
</evidence>
<evidence type="ECO:0000256" key="1">
    <source>
        <dbReference type="ARBA" id="ARBA00022448"/>
    </source>
</evidence>
<dbReference type="SUPFAM" id="SSF52540">
    <property type="entry name" value="P-loop containing nucleoside triphosphate hydrolases"/>
    <property type="match status" value="1"/>
</dbReference>
<dbReference type="InterPro" id="IPR003593">
    <property type="entry name" value="AAA+_ATPase"/>
</dbReference>
<proteinExistence type="predicted"/>
<comment type="caution">
    <text evidence="5">The sequence shown here is derived from an EMBL/GenBank/DDBJ whole genome shotgun (WGS) entry which is preliminary data.</text>
</comment>
<dbReference type="AlphaFoldDB" id="H3SDM6"/>
<dbReference type="Pfam" id="PF00005">
    <property type="entry name" value="ABC_tran"/>
    <property type="match status" value="1"/>
</dbReference>